<dbReference type="PANTHER" id="PTHR15615">
    <property type="match status" value="1"/>
</dbReference>
<dbReference type="Gene3D" id="1.10.472.10">
    <property type="entry name" value="Cyclin-like"/>
    <property type="match status" value="1"/>
</dbReference>
<dbReference type="STRING" id="109895.A0A507DV60"/>
<feature type="region of interest" description="Disordered" evidence="1">
    <location>
        <begin position="207"/>
        <end position="232"/>
    </location>
</feature>
<feature type="compositionally biased region" description="Pro residues" evidence="1">
    <location>
        <begin position="220"/>
        <end position="229"/>
    </location>
</feature>
<dbReference type="CDD" id="cd20557">
    <property type="entry name" value="CYCLIN_ScPCL1-like"/>
    <property type="match status" value="1"/>
</dbReference>
<feature type="region of interest" description="Disordered" evidence="1">
    <location>
        <begin position="250"/>
        <end position="276"/>
    </location>
</feature>
<evidence type="ECO:0000313" key="2">
    <source>
        <dbReference type="EMBL" id="TPX55361.1"/>
    </source>
</evidence>
<dbReference type="AlphaFoldDB" id="A0A507DV60"/>
<dbReference type="GO" id="GO:0019901">
    <property type="term" value="F:protein kinase binding"/>
    <property type="evidence" value="ECO:0007669"/>
    <property type="project" value="InterPro"/>
</dbReference>
<dbReference type="Proteomes" id="UP000318582">
    <property type="component" value="Unassembled WGS sequence"/>
</dbReference>
<dbReference type="InterPro" id="IPR013922">
    <property type="entry name" value="Cyclin_PHO80-like"/>
</dbReference>
<dbReference type="GO" id="GO:0005634">
    <property type="term" value="C:nucleus"/>
    <property type="evidence" value="ECO:0007669"/>
    <property type="project" value="TreeGrafter"/>
</dbReference>
<dbReference type="EMBL" id="QEAQ01000113">
    <property type="protein sequence ID" value="TPX55361.1"/>
    <property type="molecule type" value="Genomic_DNA"/>
</dbReference>
<dbReference type="InterPro" id="IPR036915">
    <property type="entry name" value="Cyclin-like_sf"/>
</dbReference>
<gene>
    <name evidence="2" type="ORF">PhCBS80983_g05385</name>
</gene>
<accession>A0A507DV60</accession>
<evidence type="ECO:0008006" key="4">
    <source>
        <dbReference type="Google" id="ProtNLM"/>
    </source>
</evidence>
<evidence type="ECO:0000256" key="1">
    <source>
        <dbReference type="SAM" id="MobiDB-lite"/>
    </source>
</evidence>
<reference evidence="2 3" key="1">
    <citation type="journal article" date="2019" name="Sci. Rep.">
        <title>Comparative genomics of chytrid fungi reveal insights into the obligate biotrophic and pathogenic lifestyle of Synchytrium endobioticum.</title>
        <authorList>
            <person name="van de Vossenberg B.T.L.H."/>
            <person name="Warris S."/>
            <person name="Nguyen H.D.T."/>
            <person name="van Gent-Pelzer M.P.E."/>
            <person name="Joly D.L."/>
            <person name="van de Geest H.C."/>
            <person name="Bonants P.J.M."/>
            <person name="Smith D.S."/>
            <person name="Levesque C.A."/>
            <person name="van der Lee T.A.J."/>
        </authorList>
    </citation>
    <scope>NUCLEOTIDE SEQUENCE [LARGE SCALE GENOMIC DNA]</scope>
    <source>
        <strain evidence="2 3">CBS 809.83</strain>
    </source>
</reference>
<dbReference type="PANTHER" id="PTHR15615:SF27">
    <property type="entry name" value="PHO85 CYCLIN CLG1"/>
    <property type="match status" value="1"/>
</dbReference>
<protein>
    <recommendedName>
        <fullName evidence="4">Cyclin N-terminal domain-containing protein</fullName>
    </recommendedName>
</protein>
<dbReference type="GO" id="GO:0000307">
    <property type="term" value="C:cyclin-dependent protein kinase holoenzyme complex"/>
    <property type="evidence" value="ECO:0007669"/>
    <property type="project" value="TreeGrafter"/>
</dbReference>
<name>A0A507DV60_9FUNG</name>
<proteinExistence type="predicted"/>
<keyword evidence="3" id="KW-1185">Reference proteome</keyword>
<dbReference type="Pfam" id="PF08613">
    <property type="entry name" value="Cyclin"/>
    <property type="match status" value="1"/>
</dbReference>
<comment type="caution">
    <text evidence="2">The sequence shown here is derived from an EMBL/GenBank/DDBJ whole genome shotgun (WGS) entry which is preliminary data.</text>
</comment>
<dbReference type="SUPFAM" id="SSF47954">
    <property type="entry name" value="Cyclin-like"/>
    <property type="match status" value="1"/>
</dbReference>
<sequence>MAIWSGSTVLPSASVKPMTHHQPCSRRVLPMRSPSPILSTANLKPQRVAKFICFVVHRTWPNRPANNGQAHPSFLAFVSRVVRMSGVTSTILFLSLLYIVRLRQATKVASPSQFNSATSAFDSPEAVAEARLVTAAVILAQKITDDNRFTNKTWSELTGFALSDINRMESEFLSKIDFKLHVTEQEYRSWVRSCTSWAQQMGAGLEESPAKGYPVSQRYSPPPSLPPQPMQQQPLPGYYRKRKVGLQEAFEQEPRRKIPRHPRNTDTRRTTWTGGPVTSTQSDITLTYPYLYAGNMYAHPACNLEHLTLAYPSARSAPVYHLLPTLPSTSSSSPAYFPQGLARPIVHSYSYT</sequence>
<dbReference type="GO" id="GO:0016538">
    <property type="term" value="F:cyclin-dependent protein serine/threonine kinase regulator activity"/>
    <property type="evidence" value="ECO:0007669"/>
    <property type="project" value="TreeGrafter"/>
</dbReference>
<organism evidence="2 3">
    <name type="scientific">Powellomyces hirtus</name>
    <dbReference type="NCBI Taxonomy" id="109895"/>
    <lineage>
        <taxon>Eukaryota</taxon>
        <taxon>Fungi</taxon>
        <taxon>Fungi incertae sedis</taxon>
        <taxon>Chytridiomycota</taxon>
        <taxon>Chytridiomycota incertae sedis</taxon>
        <taxon>Chytridiomycetes</taxon>
        <taxon>Spizellomycetales</taxon>
        <taxon>Powellomycetaceae</taxon>
        <taxon>Powellomyces</taxon>
    </lineage>
</organism>
<evidence type="ECO:0000313" key="3">
    <source>
        <dbReference type="Proteomes" id="UP000318582"/>
    </source>
</evidence>